<evidence type="ECO:0000259" key="1">
    <source>
        <dbReference type="SMART" id="SM00802"/>
    </source>
</evidence>
<dbReference type="SMART" id="SM00802">
    <property type="entry name" value="UME"/>
    <property type="match status" value="1"/>
</dbReference>
<gene>
    <name evidence="2" type="ORF">C8J55DRAFT_411028</name>
</gene>
<reference evidence="2" key="1">
    <citation type="submission" date="2022-08" db="EMBL/GenBank/DDBJ databases">
        <authorList>
            <consortium name="DOE Joint Genome Institute"/>
            <person name="Min B."/>
            <person name="Riley R."/>
            <person name="Sierra-Patev S."/>
            <person name="Naranjo-Ortiz M."/>
            <person name="Looney B."/>
            <person name="Konkel Z."/>
            <person name="Slot J.C."/>
            <person name="Sakamoto Y."/>
            <person name="Steenwyk J.L."/>
            <person name="Rokas A."/>
            <person name="Carro J."/>
            <person name="Camarero S."/>
            <person name="Ferreira P."/>
            <person name="Molpeceres G."/>
            <person name="Ruiz-Duenas F.J."/>
            <person name="Serrano A."/>
            <person name="Henrissat B."/>
            <person name="Drula E."/>
            <person name="Hughes K.W."/>
            <person name="Mata J.L."/>
            <person name="Ishikawa N.K."/>
            <person name="Vargas-Isla R."/>
            <person name="Ushijima S."/>
            <person name="Smith C.A."/>
            <person name="Ahrendt S."/>
            <person name="Andreopoulos W."/>
            <person name="He G."/>
            <person name="Labutti K."/>
            <person name="Lipzen A."/>
            <person name="Ng V."/>
            <person name="Sandor L."/>
            <person name="Barry K."/>
            <person name="Martinez A.T."/>
            <person name="Xiao Y."/>
            <person name="Gibbons J.G."/>
            <person name="Terashima K."/>
            <person name="Hibbett D.S."/>
            <person name="Grigoriev I.V."/>
        </authorList>
    </citation>
    <scope>NUCLEOTIDE SEQUENCE</scope>
    <source>
        <strain evidence="2">Sp2 HRB7682 ss15</strain>
    </source>
</reference>
<evidence type="ECO:0000313" key="2">
    <source>
        <dbReference type="EMBL" id="KAJ4472875.1"/>
    </source>
</evidence>
<evidence type="ECO:0000313" key="3">
    <source>
        <dbReference type="Proteomes" id="UP001150238"/>
    </source>
</evidence>
<name>A0A9W9A378_9AGAR</name>
<comment type="caution">
    <text evidence="2">The sequence shown here is derived from an EMBL/GenBank/DDBJ whole genome shotgun (WGS) entry which is preliminary data.</text>
</comment>
<sequence>MISETCRLMCISVTDFLRTTLGKTLPTLFANREQAVLDAMDKELSQTPTSMFLHNSHGILAHVYRLDQGTHNALDFITRMLSSATVASNGKRTTVDAQSITKSCVDKVLNGSDRGDLGAFLKNYMLGLISHINDMLQDVQGKKSVDAKKKILKSLGVLMTQIGAATASVAPQIMATFQTMVGFPELCEETLYSWHQFITMLNAEELAPHVGSTSAAFVTSWSAFTLPARSLAKKTLKYI</sequence>
<feature type="domain" description="UME" evidence="1">
    <location>
        <begin position="117"/>
        <end position="223"/>
    </location>
</feature>
<dbReference type="Pfam" id="PF08064">
    <property type="entry name" value="UME"/>
    <property type="match status" value="1"/>
</dbReference>
<dbReference type="EMBL" id="JANVFS010000026">
    <property type="protein sequence ID" value="KAJ4472875.1"/>
    <property type="molecule type" value="Genomic_DNA"/>
</dbReference>
<dbReference type="GO" id="GO:0004674">
    <property type="term" value="F:protein serine/threonine kinase activity"/>
    <property type="evidence" value="ECO:0007669"/>
    <property type="project" value="InterPro"/>
</dbReference>
<feature type="non-terminal residue" evidence="2">
    <location>
        <position position="1"/>
    </location>
</feature>
<dbReference type="AlphaFoldDB" id="A0A9W9A378"/>
<organism evidence="2 3">
    <name type="scientific">Lentinula lateritia</name>
    <dbReference type="NCBI Taxonomy" id="40482"/>
    <lineage>
        <taxon>Eukaryota</taxon>
        <taxon>Fungi</taxon>
        <taxon>Dikarya</taxon>
        <taxon>Basidiomycota</taxon>
        <taxon>Agaricomycotina</taxon>
        <taxon>Agaricomycetes</taxon>
        <taxon>Agaricomycetidae</taxon>
        <taxon>Agaricales</taxon>
        <taxon>Marasmiineae</taxon>
        <taxon>Omphalotaceae</taxon>
        <taxon>Lentinula</taxon>
    </lineage>
</organism>
<reference evidence="2" key="2">
    <citation type="journal article" date="2023" name="Proc. Natl. Acad. Sci. U.S.A.">
        <title>A global phylogenomic analysis of the shiitake genus Lentinula.</title>
        <authorList>
            <person name="Sierra-Patev S."/>
            <person name="Min B."/>
            <person name="Naranjo-Ortiz M."/>
            <person name="Looney B."/>
            <person name="Konkel Z."/>
            <person name="Slot J.C."/>
            <person name="Sakamoto Y."/>
            <person name="Steenwyk J.L."/>
            <person name="Rokas A."/>
            <person name="Carro J."/>
            <person name="Camarero S."/>
            <person name="Ferreira P."/>
            <person name="Molpeceres G."/>
            <person name="Ruiz-Duenas F.J."/>
            <person name="Serrano A."/>
            <person name="Henrissat B."/>
            <person name="Drula E."/>
            <person name="Hughes K.W."/>
            <person name="Mata J.L."/>
            <person name="Ishikawa N.K."/>
            <person name="Vargas-Isla R."/>
            <person name="Ushijima S."/>
            <person name="Smith C.A."/>
            <person name="Donoghue J."/>
            <person name="Ahrendt S."/>
            <person name="Andreopoulos W."/>
            <person name="He G."/>
            <person name="LaButti K."/>
            <person name="Lipzen A."/>
            <person name="Ng V."/>
            <person name="Riley R."/>
            <person name="Sandor L."/>
            <person name="Barry K."/>
            <person name="Martinez A.T."/>
            <person name="Xiao Y."/>
            <person name="Gibbons J.G."/>
            <person name="Terashima K."/>
            <person name="Grigoriev I.V."/>
            <person name="Hibbett D."/>
        </authorList>
    </citation>
    <scope>NUCLEOTIDE SEQUENCE</scope>
    <source>
        <strain evidence="2">Sp2 HRB7682 ss15</strain>
    </source>
</reference>
<protein>
    <submittedName>
        <fullName evidence="2">NUC010 domain-containing protein</fullName>
    </submittedName>
</protein>
<proteinExistence type="predicted"/>
<accession>A0A9W9A378</accession>
<dbReference type="InterPro" id="IPR012993">
    <property type="entry name" value="UME"/>
</dbReference>
<dbReference type="Proteomes" id="UP001150238">
    <property type="component" value="Unassembled WGS sequence"/>
</dbReference>